<evidence type="ECO:0000313" key="1">
    <source>
        <dbReference type="EMBL" id="AST79605.1"/>
    </source>
</evidence>
<keyword evidence="2" id="KW-1185">Reference proteome</keyword>
<sequence length="128" mass="14610">MNDKAKLWPEGELFTREVVIQTGLGPSEEGVEPAGYEDFPVMVTFIVPPFDVVVETWRNTDPAKSFGLFRQFIVGWDQEEVLSDKVLMGFLYAYPGTDEALFKSWTEYMKSRLACSEHQFTMISLALN</sequence>
<reference evidence="1" key="1">
    <citation type="submission" date="2017-08" db="EMBL/GenBank/DDBJ databases">
        <title>Real-time genomic and epidemiological investigation of a multi-institutional outbreak of KPC-producing Enterobacteriaceae reveals complex transmission dynamics and informs management responses.</title>
        <authorList>
            <person name="Kwong J.C."/>
            <person name="Lane C."/>
            <person name="Romanes F."/>
            <person name="Goncalves da Silva A."/>
            <person name="Easton M."/>
            <person name="Cronin K."/>
            <person name="Waters M.J."/>
            <person name="Tomita T."/>
            <person name="Stevens K."/>
            <person name="Schultz M.B."/>
            <person name="Baines S.L."/>
            <person name="Sherry N.L."/>
            <person name="Carter G."/>
            <person name="Mu A."/>
            <person name="Sait M."/>
            <person name="Ballard S.A."/>
            <person name="Seemann T."/>
            <person name="Stinear T.P."/>
            <person name="Howden B.P."/>
        </authorList>
    </citation>
    <scope>NUCLEOTIDE SEQUENCE</scope>
    <source>
        <strain evidence="1">AUSMDU00008141</strain>
    </source>
</reference>
<accession>A0ACA8D5R4</accession>
<organism evidence="1 2">
    <name type="scientific">Citrobacter farmeri</name>
    <dbReference type="NCBI Taxonomy" id="67824"/>
    <lineage>
        <taxon>Bacteria</taxon>
        <taxon>Pseudomonadati</taxon>
        <taxon>Pseudomonadota</taxon>
        <taxon>Gammaproteobacteria</taxon>
        <taxon>Enterobacterales</taxon>
        <taxon>Enterobacteriaceae</taxon>
        <taxon>Citrobacter</taxon>
    </lineage>
</organism>
<dbReference type="EMBL" id="CP022695">
    <property type="protein sequence ID" value="AST79605.1"/>
    <property type="molecule type" value="Genomic_DNA"/>
</dbReference>
<proteinExistence type="predicted"/>
<name>A0ACA8D5R4_9ENTR</name>
<gene>
    <name evidence="1" type="ORF">CI104_11255</name>
</gene>
<dbReference type="Proteomes" id="UP000215286">
    <property type="component" value="Chromosome"/>
</dbReference>
<protein>
    <submittedName>
        <fullName evidence="1">Uncharacterized protein</fullName>
    </submittedName>
</protein>
<evidence type="ECO:0000313" key="2">
    <source>
        <dbReference type="Proteomes" id="UP000215286"/>
    </source>
</evidence>